<dbReference type="EMBL" id="CP042467">
    <property type="protein sequence ID" value="QED28381.1"/>
    <property type="molecule type" value="Genomic_DNA"/>
</dbReference>
<gene>
    <name evidence="3" type="ORF">FRD01_14295</name>
</gene>
<dbReference type="PANTHER" id="PTHR43767:SF10">
    <property type="entry name" value="SURFACTIN SYNTHASE SUBUNIT 1"/>
    <property type="match status" value="1"/>
</dbReference>
<dbReference type="Pfam" id="PF22818">
    <property type="entry name" value="ApeI-like"/>
    <property type="match status" value="1"/>
</dbReference>
<organism evidence="3 4">
    <name type="scientific">Microvenator marinus</name>
    <dbReference type="NCBI Taxonomy" id="2600177"/>
    <lineage>
        <taxon>Bacteria</taxon>
        <taxon>Deltaproteobacteria</taxon>
        <taxon>Bradymonadales</taxon>
        <taxon>Microvenatoraceae</taxon>
        <taxon>Microvenator</taxon>
    </lineage>
</organism>
<dbReference type="InterPro" id="IPR042099">
    <property type="entry name" value="ANL_N_sf"/>
</dbReference>
<evidence type="ECO:0000259" key="1">
    <source>
        <dbReference type="Pfam" id="PF00501"/>
    </source>
</evidence>
<proteinExistence type="predicted"/>
<protein>
    <submittedName>
        <fullName evidence="3">AMP-binding protein</fullName>
    </submittedName>
</protein>
<dbReference type="AlphaFoldDB" id="A0A5B8XSZ6"/>
<evidence type="ECO:0000313" key="4">
    <source>
        <dbReference type="Proteomes" id="UP000321595"/>
    </source>
</evidence>
<feature type="domain" description="AMP-dependent synthetase/ligase" evidence="1">
    <location>
        <begin position="39"/>
        <end position="250"/>
    </location>
</feature>
<dbReference type="InterPro" id="IPR000873">
    <property type="entry name" value="AMP-dep_synth/lig_dom"/>
</dbReference>
<evidence type="ECO:0000259" key="2">
    <source>
        <dbReference type="Pfam" id="PF22818"/>
    </source>
</evidence>
<reference evidence="3 4" key="1">
    <citation type="submission" date="2019-08" db="EMBL/GenBank/DDBJ databases">
        <authorList>
            <person name="Liang Q."/>
        </authorList>
    </citation>
    <scope>NUCLEOTIDE SEQUENCE [LARGE SCALE GENOMIC DNA]</scope>
    <source>
        <strain evidence="3 4">V1718</strain>
    </source>
</reference>
<dbReference type="RefSeq" id="WP_146960756.1">
    <property type="nucleotide sequence ID" value="NZ_CP042467.1"/>
</dbReference>
<dbReference type="InterPro" id="IPR054545">
    <property type="entry name" value="ApeI-like"/>
</dbReference>
<dbReference type="SUPFAM" id="SSF56801">
    <property type="entry name" value="Acetyl-CoA synthetase-like"/>
    <property type="match status" value="1"/>
</dbReference>
<dbReference type="KEGG" id="bbae:FRD01_14295"/>
<dbReference type="OrthoDB" id="9787658at2"/>
<dbReference type="InterPro" id="IPR045851">
    <property type="entry name" value="AMP-bd_C_sf"/>
</dbReference>
<evidence type="ECO:0000313" key="3">
    <source>
        <dbReference type="EMBL" id="QED28381.1"/>
    </source>
</evidence>
<dbReference type="Gene3D" id="3.30.300.30">
    <property type="match status" value="1"/>
</dbReference>
<dbReference type="Pfam" id="PF00501">
    <property type="entry name" value="AMP-binding"/>
    <property type="match status" value="1"/>
</dbReference>
<keyword evidence="4" id="KW-1185">Reference proteome</keyword>
<feature type="domain" description="ApeI dehydratase-like" evidence="2">
    <location>
        <begin position="413"/>
        <end position="508"/>
    </location>
</feature>
<sequence>MSQIKFVQTDQRFTSQVAELRGVICQQAGDVLATCTDPKVTAILAHAAWAEKRRIIFAPTNQPEAVEEIVRTRKVFVLSGEERSATQVNEPIRTPEDSDILAEFYTSGSTGTPISVTKTARQLFSEASYLTEHFRIEPHDVLMSGIPARHLYGFLFSVMIPAVSGCWVVEAQPVYPASIRQTCERNGVTLFVSTPAQLRTLARVENKLMARILFSSGSALDPNTRQALEQTGLRVVEIFGSTETGGIATREDSGIWLPFATNEIKQGSDGNLHVRSPFLQNPAEFFACQDCVRIVPEGFQSLGRSDDIVKVGGKRVSLDFIKNAILTQPGIMDCAIFVQDDFRVRLHAFVVASKNTKTSTLRATLLKQLDPVTLPRIHLVSELPKTELGKVSKSDLEKLLERSEREIDVVSSESSADQVVICFTVHEDCRFFEGHFDDFPILSGIAQIKFVEHQIDLAWADLGHPIRYERLKFRKPILPNTSGKMTLARSGSRFSFRFESEQGIHTSGDVIYA</sequence>
<dbReference type="Gene3D" id="3.40.50.12780">
    <property type="entry name" value="N-terminal domain of ligase-like"/>
    <property type="match status" value="1"/>
</dbReference>
<dbReference type="Gene3D" id="3.10.129.10">
    <property type="entry name" value="Hotdog Thioesterase"/>
    <property type="match status" value="1"/>
</dbReference>
<name>A0A5B8XSZ6_9DELT</name>
<dbReference type="InterPro" id="IPR050237">
    <property type="entry name" value="ATP-dep_AMP-bd_enzyme"/>
</dbReference>
<dbReference type="Proteomes" id="UP000321595">
    <property type="component" value="Chromosome"/>
</dbReference>
<dbReference type="SUPFAM" id="SSF54637">
    <property type="entry name" value="Thioesterase/thiol ester dehydrase-isomerase"/>
    <property type="match status" value="1"/>
</dbReference>
<dbReference type="InterPro" id="IPR029069">
    <property type="entry name" value="HotDog_dom_sf"/>
</dbReference>
<accession>A0A5B8XSZ6</accession>
<dbReference type="PANTHER" id="PTHR43767">
    <property type="entry name" value="LONG-CHAIN-FATTY-ACID--COA LIGASE"/>
    <property type="match status" value="1"/>
</dbReference>